<evidence type="ECO:0008006" key="4">
    <source>
        <dbReference type="Google" id="ProtNLM"/>
    </source>
</evidence>
<organism evidence="2 3">
    <name type="scientific">Daphnia magna</name>
    <dbReference type="NCBI Taxonomy" id="35525"/>
    <lineage>
        <taxon>Eukaryota</taxon>
        <taxon>Metazoa</taxon>
        <taxon>Ecdysozoa</taxon>
        <taxon>Arthropoda</taxon>
        <taxon>Crustacea</taxon>
        <taxon>Branchiopoda</taxon>
        <taxon>Diplostraca</taxon>
        <taxon>Cladocera</taxon>
        <taxon>Anomopoda</taxon>
        <taxon>Daphniidae</taxon>
        <taxon>Daphnia</taxon>
    </lineage>
</organism>
<keyword evidence="3" id="KW-1185">Reference proteome</keyword>
<gene>
    <name evidence="2" type="ORF">OUZ56_003409</name>
</gene>
<protein>
    <recommendedName>
        <fullName evidence="4">Secreted protein</fullName>
    </recommendedName>
</protein>
<dbReference type="Proteomes" id="UP001234178">
    <property type="component" value="Unassembled WGS sequence"/>
</dbReference>
<sequence>MKHQNMMTEFVVATLGFSFASHAKLLCFVVDRPGTGRLPAAANISQTQMTASKSPLTSSHLISSPRAMAENSHSSTATHTIVEQESENEETEEVLQT</sequence>
<evidence type="ECO:0000313" key="3">
    <source>
        <dbReference type="Proteomes" id="UP001234178"/>
    </source>
</evidence>
<evidence type="ECO:0000256" key="1">
    <source>
        <dbReference type="SAM" id="MobiDB-lite"/>
    </source>
</evidence>
<feature type="region of interest" description="Disordered" evidence="1">
    <location>
        <begin position="46"/>
        <end position="97"/>
    </location>
</feature>
<proteinExistence type="predicted"/>
<accession>A0ABR0A8V7</accession>
<dbReference type="EMBL" id="JAOYFB010000036">
    <property type="protein sequence ID" value="KAK4021494.1"/>
    <property type="molecule type" value="Genomic_DNA"/>
</dbReference>
<name>A0ABR0A8V7_9CRUS</name>
<evidence type="ECO:0000313" key="2">
    <source>
        <dbReference type="EMBL" id="KAK4021494.1"/>
    </source>
</evidence>
<feature type="compositionally biased region" description="Polar residues" evidence="1">
    <location>
        <begin position="46"/>
        <end position="62"/>
    </location>
</feature>
<feature type="compositionally biased region" description="Acidic residues" evidence="1">
    <location>
        <begin position="84"/>
        <end position="97"/>
    </location>
</feature>
<reference evidence="2 3" key="1">
    <citation type="journal article" date="2023" name="Nucleic Acids Res.">
        <title>The hologenome of Daphnia magna reveals possible DNA methylation and microbiome-mediated evolution of the host genome.</title>
        <authorList>
            <person name="Chaturvedi A."/>
            <person name="Li X."/>
            <person name="Dhandapani V."/>
            <person name="Marshall H."/>
            <person name="Kissane S."/>
            <person name="Cuenca-Cambronero M."/>
            <person name="Asole G."/>
            <person name="Calvet F."/>
            <person name="Ruiz-Romero M."/>
            <person name="Marangio P."/>
            <person name="Guigo R."/>
            <person name="Rago D."/>
            <person name="Mirbahai L."/>
            <person name="Eastwood N."/>
            <person name="Colbourne J.K."/>
            <person name="Zhou J."/>
            <person name="Mallon E."/>
            <person name="Orsini L."/>
        </authorList>
    </citation>
    <scope>NUCLEOTIDE SEQUENCE [LARGE SCALE GENOMIC DNA]</scope>
    <source>
        <strain evidence="2">LRV0_1</strain>
    </source>
</reference>
<comment type="caution">
    <text evidence="2">The sequence shown here is derived from an EMBL/GenBank/DDBJ whole genome shotgun (WGS) entry which is preliminary data.</text>
</comment>
<feature type="compositionally biased region" description="Polar residues" evidence="1">
    <location>
        <begin position="71"/>
        <end position="81"/>
    </location>
</feature>